<comment type="similarity">
    <text evidence="1">Belongs to the FAM136 family.</text>
</comment>
<evidence type="ECO:0008006" key="3">
    <source>
        <dbReference type="Google" id="ProtNLM"/>
    </source>
</evidence>
<dbReference type="PANTHER" id="PTHR21096">
    <property type="entry name" value="PROTEIN FAM136A"/>
    <property type="match status" value="1"/>
</dbReference>
<protein>
    <recommendedName>
        <fullName evidence="3">Protein FAM136A</fullName>
    </recommendedName>
</protein>
<dbReference type="AlphaFoldDB" id="A0A7R9XZ52"/>
<gene>
    <name evidence="2" type="ORF">PCOL08062_LOCUS3778</name>
</gene>
<dbReference type="Pfam" id="PF05811">
    <property type="entry name" value="DUF842"/>
    <property type="match status" value="1"/>
</dbReference>
<dbReference type="InterPro" id="IPR008560">
    <property type="entry name" value="DUF842_euk"/>
</dbReference>
<evidence type="ECO:0000313" key="2">
    <source>
        <dbReference type="EMBL" id="CAD8234807.1"/>
    </source>
</evidence>
<reference evidence="2" key="1">
    <citation type="submission" date="2021-01" db="EMBL/GenBank/DDBJ databases">
        <authorList>
            <person name="Corre E."/>
            <person name="Pelletier E."/>
            <person name="Niang G."/>
            <person name="Scheremetjew M."/>
            <person name="Finn R."/>
            <person name="Kale V."/>
            <person name="Holt S."/>
            <person name="Cochrane G."/>
            <person name="Meng A."/>
            <person name="Brown T."/>
            <person name="Cohen L."/>
        </authorList>
    </citation>
    <scope>NUCLEOTIDE SEQUENCE</scope>
    <source>
        <strain evidence="2">CCMP1413</strain>
    </source>
</reference>
<dbReference type="GO" id="GO:0005737">
    <property type="term" value="C:cytoplasm"/>
    <property type="evidence" value="ECO:0007669"/>
    <property type="project" value="TreeGrafter"/>
</dbReference>
<proteinExistence type="inferred from homology"/>
<evidence type="ECO:0000256" key="1">
    <source>
        <dbReference type="ARBA" id="ARBA00009952"/>
    </source>
</evidence>
<dbReference type="PANTHER" id="PTHR21096:SF0">
    <property type="entry name" value="PROTEIN FAM136A"/>
    <property type="match status" value="1"/>
</dbReference>
<name>A0A7R9XZ52_9VIRI</name>
<accession>A0A7R9XZ52</accession>
<organism evidence="2">
    <name type="scientific">Prasinoderma coloniale</name>
    <dbReference type="NCBI Taxonomy" id="156133"/>
    <lineage>
        <taxon>Eukaryota</taxon>
        <taxon>Viridiplantae</taxon>
        <taxon>Prasinodermophyta</taxon>
        <taxon>Prasinodermophyceae</taxon>
        <taxon>Prasinodermales</taxon>
        <taxon>Prasinodermaceae</taxon>
        <taxon>Prasinoderma</taxon>
    </lineage>
</organism>
<sequence length="133" mass="14821">METLQQNVEQFLTRVDRELQRPLLKRSFEACAKCASNSRASMTEFQQCLAAAREPVARAEAALNNEMNALQQRLQRCSLQCQDKLDDNLPAGRQPTKAEQEKLTAGLTKCVDACSQDGIKALGPVWDRLKAAK</sequence>
<dbReference type="EMBL" id="HBDZ01004932">
    <property type="protein sequence ID" value="CAD8234807.1"/>
    <property type="molecule type" value="Transcribed_RNA"/>
</dbReference>